<evidence type="ECO:0000313" key="4">
    <source>
        <dbReference type="Proteomes" id="UP000663842"/>
    </source>
</evidence>
<dbReference type="Proteomes" id="UP000663887">
    <property type="component" value="Unassembled WGS sequence"/>
</dbReference>
<proteinExistence type="predicted"/>
<evidence type="ECO:0000313" key="2">
    <source>
        <dbReference type="EMBL" id="CAF4025634.1"/>
    </source>
</evidence>
<dbReference type="EMBL" id="CAJNRG010004940">
    <property type="protein sequence ID" value="CAF2070833.1"/>
    <property type="molecule type" value="Genomic_DNA"/>
</dbReference>
<name>A0A819QAR1_9BILA</name>
<gene>
    <name evidence="3" type="ORF">SMN809_LOCUS26565</name>
    <name evidence="2" type="ORF">UXM345_LOCUS17653</name>
    <name evidence="1" type="ORF">XDN619_LOCUS12510</name>
</gene>
<dbReference type="AlphaFoldDB" id="A0A819QAR1"/>
<sequence length="76" mass="8136">MILYRGATKTVSSGPSLPDLLLKRTSRSTATITVPKDDNASNSQHETLLKDYGVSGMVVLGLIKNIPMGSSIFIDN</sequence>
<dbReference type="EMBL" id="CAJOBI010038347">
    <property type="protein sequence ID" value="CAF4311536.1"/>
    <property type="molecule type" value="Genomic_DNA"/>
</dbReference>
<dbReference type="Proteomes" id="UP000663842">
    <property type="component" value="Unassembled WGS sequence"/>
</dbReference>
<reference evidence="2" key="1">
    <citation type="submission" date="2021-02" db="EMBL/GenBank/DDBJ databases">
        <authorList>
            <person name="Nowell W R."/>
        </authorList>
    </citation>
    <scope>NUCLEOTIDE SEQUENCE</scope>
</reference>
<evidence type="ECO:0000313" key="3">
    <source>
        <dbReference type="EMBL" id="CAF4311536.1"/>
    </source>
</evidence>
<dbReference type="EMBL" id="CAJOBF010002312">
    <property type="protein sequence ID" value="CAF4025634.1"/>
    <property type="molecule type" value="Genomic_DNA"/>
</dbReference>
<organism evidence="2 4">
    <name type="scientific">Rotaria magnacalcarata</name>
    <dbReference type="NCBI Taxonomy" id="392030"/>
    <lineage>
        <taxon>Eukaryota</taxon>
        <taxon>Metazoa</taxon>
        <taxon>Spiralia</taxon>
        <taxon>Gnathifera</taxon>
        <taxon>Rotifera</taxon>
        <taxon>Eurotatoria</taxon>
        <taxon>Bdelloidea</taxon>
        <taxon>Philodinida</taxon>
        <taxon>Philodinidae</taxon>
        <taxon>Rotaria</taxon>
    </lineage>
</organism>
<dbReference type="Proteomes" id="UP000676336">
    <property type="component" value="Unassembled WGS sequence"/>
</dbReference>
<evidence type="ECO:0000313" key="1">
    <source>
        <dbReference type="EMBL" id="CAF2070833.1"/>
    </source>
</evidence>
<accession>A0A819QAR1</accession>
<comment type="caution">
    <text evidence="2">The sequence shown here is derived from an EMBL/GenBank/DDBJ whole genome shotgun (WGS) entry which is preliminary data.</text>
</comment>
<protein>
    <submittedName>
        <fullName evidence="2">Uncharacterized protein</fullName>
    </submittedName>
</protein>